<keyword evidence="12" id="KW-0482">Metalloprotease</keyword>
<evidence type="ECO:0000259" key="15">
    <source>
        <dbReference type="Pfam" id="PF17900"/>
    </source>
</evidence>
<keyword evidence="10" id="KW-0378">Hydrolase</keyword>
<comment type="caution">
    <text evidence="16">The sequence shown here is derived from an EMBL/GenBank/DDBJ whole genome shotgun (WGS) entry which is preliminary data.</text>
</comment>
<comment type="similarity">
    <text evidence="4">Belongs to the peptidase M1 family.</text>
</comment>
<keyword evidence="7" id="KW-0963">Cytoplasm</keyword>
<name>A0ABT2D451_9BURK</name>
<dbReference type="InterPro" id="IPR027268">
    <property type="entry name" value="Peptidase_M4/M1_CTD_sf"/>
</dbReference>
<dbReference type="InterPro" id="IPR034015">
    <property type="entry name" value="M1_LTA4H"/>
</dbReference>
<organism evidence="16 17">
    <name type="scientific">Massilia terrae</name>
    <dbReference type="NCBI Taxonomy" id="1811224"/>
    <lineage>
        <taxon>Bacteria</taxon>
        <taxon>Pseudomonadati</taxon>
        <taxon>Pseudomonadota</taxon>
        <taxon>Betaproteobacteria</taxon>
        <taxon>Burkholderiales</taxon>
        <taxon>Oxalobacteraceae</taxon>
        <taxon>Telluria group</taxon>
        <taxon>Massilia</taxon>
    </lineage>
</organism>
<evidence type="ECO:0000256" key="7">
    <source>
        <dbReference type="ARBA" id="ARBA00022490"/>
    </source>
</evidence>
<evidence type="ECO:0000259" key="14">
    <source>
        <dbReference type="Pfam" id="PF01433"/>
    </source>
</evidence>
<keyword evidence="9" id="KW-0479">Metal-binding</keyword>
<evidence type="ECO:0000256" key="10">
    <source>
        <dbReference type="ARBA" id="ARBA00022801"/>
    </source>
</evidence>
<dbReference type="Pfam" id="PF17900">
    <property type="entry name" value="Peptidase_M1_N"/>
    <property type="match status" value="1"/>
</dbReference>
<keyword evidence="17" id="KW-1185">Reference proteome</keyword>
<dbReference type="Pfam" id="PF01433">
    <property type="entry name" value="Peptidase_M1"/>
    <property type="match status" value="1"/>
</dbReference>
<evidence type="ECO:0000256" key="6">
    <source>
        <dbReference type="ARBA" id="ARBA00015611"/>
    </source>
</evidence>
<gene>
    <name evidence="16" type="ORF">NX778_23330</name>
</gene>
<evidence type="ECO:0000313" key="16">
    <source>
        <dbReference type="EMBL" id="MCS0661012.1"/>
    </source>
</evidence>
<dbReference type="Proteomes" id="UP001204621">
    <property type="component" value="Unassembled WGS sequence"/>
</dbReference>
<dbReference type="PANTHER" id="PTHR45726">
    <property type="entry name" value="LEUKOTRIENE A-4 HYDROLASE"/>
    <property type="match status" value="1"/>
</dbReference>
<evidence type="ECO:0000256" key="4">
    <source>
        <dbReference type="ARBA" id="ARBA00010136"/>
    </source>
</evidence>
<reference evidence="16 17" key="1">
    <citation type="submission" date="2022-08" db="EMBL/GenBank/DDBJ databases">
        <title>Reclassification of Massilia species as members of the genera Telluria, Duganella, Pseudoduganella, Mokoshia gen. nov. and Zemynaea gen. nov. using orthogonal and non-orthogonal genome-based approaches.</title>
        <authorList>
            <person name="Bowman J.P."/>
        </authorList>
    </citation>
    <scope>NUCLEOTIDE SEQUENCE [LARGE SCALE GENOMIC DNA]</scope>
    <source>
        <strain evidence="16 17">JCM 31606</strain>
    </source>
</reference>
<sequence length="584" mass="64916">MKKTLIACASLLLSACATQQAPLTATTVESGLPRPPEQLAVVFEKADLKLKIDPSSRSIAGDALLTLTAREAVQRVVLDLDRNLPIDAVEVDGERLAASAYSNPEGRLAVQLPHPLAAGAQVKVRVVYHGQPHVAKRAPWDGGFVWSTTPDGQPWVASAVEGEGCDLFWPCIDHPMGKAKVVEEHFTVPAPLVAAGNGVPLGMDEANGWRTWHWRAKNPSTYGISVNVGPYKQLSAEYASRFGNRIPLSMFYLPEHEKEAQELFKEFPLILDFFESTIGPYPFGDEKMGVVETPHKGMEHQTINAYGNKYAKTEYGYDDLLQHEFAHEWFGNQLTNQNWDDMWLHEAFGTYMQPLYMQYLRGDMEYFASLLQQRTRIQDKAAIVSGKERTEEDVYDEKRGGPGQDIYMKGSLVLHTLRNLIGDEAFFRAIRMEVYGTDQPRPGNFAPRYGSTVEFIANVKQATGRDLGWFFDQYLYQAALPELLATRNGDRLELAWKTANGKPFPMPVEVRVGLAAPRTGAALAGTAEQIVRVAMDGGKGSIELPPGATYTLDPHAKILRRAEQIEAFRAYSKAQREQKAKQGG</sequence>
<dbReference type="PROSITE" id="PS51257">
    <property type="entry name" value="PROKAR_LIPOPROTEIN"/>
    <property type="match status" value="1"/>
</dbReference>
<dbReference type="PRINTS" id="PR00756">
    <property type="entry name" value="ALADIPTASE"/>
</dbReference>
<dbReference type="InterPro" id="IPR001930">
    <property type="entry name" value="Peptidase_M1"/>
</dbReference>
<evidence type="ECO:0000256" key="1">
    <source>
        <dbReference type="ARBA" id="ARBA00000098"/>
    </source>
</evidence>
<evidence type="ECO:0000256" key="11">
    <source>
        <dbReference type="ARBA" id="ARBA00022833"/>
    </source>
</evidence>
<evidence type="ECO:0000256" key="8">
    <source>
        <dbReference type="ARBA" id="ARBA00022670"/>
    </source>
</evidence>
<feature type="domain" description="Peptidase M1 membrane alanine aminopeptidase" evidence="14">
    <location>
        <begin position="317"/>
        <end position="474"/>
    </location>
</feature>
<dbReference type="CDD" id="cd09603">
    <property type="entry name" value="M1_APN_like"/>
    <property type="match status" value="1"/>
</dbReference>
<evidence type="ECO:0000256" key="9">
    <source>
        <dbReference type="ARBA" id="ARBA00022723"/>
    </source>
</evidence>
<evidence type="ECO:0000256" key="12">
    <source>
        <dbReference type="ARBA" id="ARBA00023049"/>
    </source>
</evidence>
<proteinExistence type="inferred from homology"/>
<dbReference type="InterPro" id="IPR045357">
    <property type="entry name" value="Aminopeptidase_N-like_N"/>
</dbReference>
<protein>
    <recommendedName>
        <fullName evidence="6">Aminopeptidase N</fullName>
        <ecNumber evidence="5">3.4.11.2</ecNumber>
    </recommendedName>
</protein>
<evidence type="ECO:0000256" key="2">
    <source>
        <dbReference type="ARBA" id="ARBA00001947"/>
    </source>
</evidence>
<dbReference type="Gene3D" id="2.60.40.1730">
    <property type="entry name" value="tricorn interacting facor f3 domain"/>
    <property type="match status" value="1"/>
</dbReference>
<dbReference type="Gene3D" id="1.10.390.10">
    <property type="entry name" value="Neutral Protease Domain 2"/>
    <property type="match status" value="1"/>
</dbReference>
<evidence type="ECO:0000256" key="5">
    <source>
        <dbReference type="ARBA" id="ARBA00012564"/>
    </source>
</evidence>
<feature type="signal peptide" evidence="13">
    <location>
        <begin position="1"/>
        <end position="20"/>
    </location>
</feature>
<dbReference type="RefSeq" id="WP_258814211.1">
    <property type="nucleotide sequence ID" value="NZ_JANUGU010000012.1"/>
</dbReference>
<keyword evidence="8" id="KW-0645">Protease</keyword>
<dbReference type="EMBL" id="JANUGU010000012">
    <property type="protein sequence ID" value="MCS0661012.1"/>
    <property type="molecule type" value="Genomic_DNA"/>
</dbReference>
<evidence type="ECO:0000313" key="17">
    <source>
        <dbReference type="Proteomes" id="UP001204621"/>
    </source>
</evidence>
<dbReference type="PANTHER" id="PTHR45726:SF3">
    <property type="entry name" value="LEUKOTRIENE A-4 HYDROLASE"/>
    <property type="match status" value="1"/>
</dbReference>
<keyword evidence="13" id="KW-0732">Signal</keyword>
<dbReference type="EC" id="3.4.11.2" evidence="5"/>
<feature type="domain" description="Aminopeptidase N-like N-terminal" evidence="15">
    <location>
        <begin position="47"/>
        <end position="221"/>
    </location>
</feature>
<dbReference type="InterPro" id="IPR042097">
    <property type="entry name" value="Aminopeptidase_N-like_N_sf"/>
</dbReference>
<feature type="chain" id="PRO_5045484734" description="Aminopeptidase N" evidence="13">
    <location>
        <begin position="21"/>
        <end position="584"/>
    </location>
</feature>
<comment type="subcellular location">
    <subcellularLocation>
        <location evidence="3">Cytoplasm</location>
    </subcellularLocation>
</comment>
<comment type="catalytic activity">
    <reaction evidence="1">
        <text>Release of an N-terminal amino acid, Xaa-|-Yaa- from a peptide, amide or arylamide. Xaa is preferably Ala, but may be most amino acids including Pro (slow action). When a terminal hydrophobic residue is followed by a prolyl residue, the two may be released as an intact Xaa-Pro dipeptide.</text>
        <dbReference type="EC" id="3.4.11.2"/>
    </reaction>
</comment>
<evidence type="ECO:0000256" key="13">
    <source>
        <dbReference type="SAM" id="SignalP"/>
    </source>
</evidence>
<dbReference type="SUPFAM" id="SSF55486">
    <property type="entry name" value="Metalloproteases ('zincins'), catalytic domain"/>
    <property type="match status" value="1"/>
</dbReference>
<evidence type="ECO:0000256" key="3">
    <source>
        <dbReference type="ARBA" id="ARBA00004496"/>
    </source>
</evidence>
<dbReference type="SUPFAM" id="SSF63737">
    <property type="entry name" value="Leukotriene A4 hydrolase N-terminal domain"/>
    <property type="match status" value="1"/>
</dbReference>
<keyword evidence="11" id="KW-0862">Zinc</keyword>
<comment type="cofactor">
    <cofactor evidence="2">
        <name>Zn(2+)</name>
        <dbReference type="ChEBI" id="CHEBI:29105"/>
    </cofactor>
</comment>
<dbReference type="InterPro" id="IPR014782">
    <property type="entry name" value="Peptidase_M1_dom"/>
</dbReference>
<accession>A0ABT2D451</accession>